<dbReference type="GO" id="GO:0004077">
    <property type="term" value="F:biotin--[biotin carboxyl-carrier protein] ligase activity"/>
    <property type="evidence" value="ECO:0007669"/>
    <property type="project" value="UniProtKB-EC"/>
</dbReference>
<dbReference type="PANTHER" id="PTHR12835">
    <property type="entry name" value="BIOTIN PROTEIN LIGASE"/>
    <property type="match status" value="1"/>
</dbReference>
<dbReference type="PANTHER" id="PTHR12835:SF5">
    <property type="entry name" value="BIOTIN--PROTEIN LIGASE"/>
    <property type="match status" value="1"/>
</dbReference>
<dbReference type="CDD" id="cd16442">
    <property type="entry name" value="BPL"/>
    <property type="match status" value="1"/>
</dbReference>
<evidence type="ECO:0000256" key="2">
    <source>
        <dbReference type="ARBA" id="ARBA00022741"/>
    </source>
</evidence>
<evidence type="ECO:0000256" key="6">
    <source>
        <dbReference type="ARBA" id="ARBA00047846"/>
    </source>
</evidence>
<evidence type="ECO:0000313" key="9">
    <source>
        <dbReference type="Proteomes" id="UP000189810"/>
    </source>
</evidence>
<dbReference type="GO" id="GO:0005737">
    <property type="term" value="C:cytoplasm"/>
    <property type="evidence" value="ECO:0007669"/>
    <property type="project" value="TreeGrafter"/>
</dbReference>
<dbReference type="InterPro" id="IPR004143">
    <property type="entry name" value="BPL_LPL_catalytic"/>
</dbReference>
<dbReference type="STRING" id="381751.SAMN05444391_1509"/>
<dbReference type="RefSeq" id="WP_079654585.1">
    <property type="nucleotide sequence ID" value="NZ_LT670846.1"/>
</dbReference>
<reference evidence="8 9" key="1">
    <citation type="submission" date="2016-11" db="EMBL/GenBank/DDBJ databases">
        <authorList>
            <person name="Jaros S."/>
            <person name="Januszkiewicz K."/>
            <person name="Wedrychowicz H."/>
        </authorList>
    </citation>
    <scope>NUCLEOTIDE SEQUENCE [LARGE SCALE GENOMIC DNA]</scope>
    <source>
        <strain evidence="8 9">DSM 19557</strain>
    </source>
</reference>
<dbReference type="PROSITE" id="PS51733">
    <property type="entry name" value="BPL_LPL_CATALYTIC"/>
    <property type="match status" value="1"/>
</dbReference>
<dbReference type="EMBL" id="LT670846">
    <property type="protein sequence ID" value="SHK57653.1"/>
    <property type="molecule type" value="Genomic_DNA"/>
</dbReference>
<evidence type="ECO:0000256" key="4">
    <source>
        <dbReference type="ARBA" id="ARBA00023267"/>
    </source>
</evidence>
<dbReference type="InterPro" id="IPR008988">
    <property type="entry name" value="Transcriptional_repressor_C"/>
</dbReference>
<dbReference type="InterPro" id="IPR003142">
    <property type="entry name" value="BPL_C"/>
</dbReference>
<dbReference type="AlphaFoldDB" id="A0A1M6TL73"/>
<evidence type="ECO:0000256" key="5">
    <source>
        <dbReference type="ARBA" id="ARBA00024227"/>
    </source>
</evidence>
<dbReference type="Proteomes" id="UP000189810">
    <property type="component" value="Chromosome I"/>
</dbReference>
<keyword evidence="3" id="KW-0067">ATP-binding</keyword>
<dbReference type="InterPro" id="IPR004408">
    <property type="entry name" value="Biotin_CoA_COase_ligase"/>
</dbReference>
<organism evidence="8 9">
    <name type="scientific">Thermocrinis minervae</name>
    <dbReference type="NCBI Taxonomy" id="381751"/>
    <lineage>
        <taxon>Bacteria</taxon>
        <taxon>Pseudomonadati</taxon>
        <taxon>Aquificota</taxon>
        <taxon>Aquificia</taxon>
        <taxon>Aquificales</taxon>
        <taxon>Aquificaceae</taxon>
        <taxon>Thermocrinis</taxon>
    </lineage>
</organism>
<protein>
    <recommendedName>
        <fullName evidence="5">biotin--[biotin carboxyl-carrier protein] ligase</fullName>
        <ecNumber evidence="5">6.3.4.15</ecNumber>
    </recommendedName>
</protein>
<dbReference type="NCBIfam" id="TIGR00121">
    <property type="entry name" value="birA_ligase"/>
    <property type="match status" value="1"/>
</dbReference>
<dbReference type="SUPFAM" id="SSF50037">
    <property type="entry name" value="C-terminal domain of transcriptional repressors"/>
    <property type="match status" value="1"/>
</dbReference>
<evidence type="ECO:0000313" key="8">
    <source>
        <dbReference type="EMBL" id="SHK57653.1"/>
    </source>
</evidence>
<keyword evidence="9" id="KW-1185">Reference proteome</keyword>
<accession>A0A1M6TL73</accession>
<dbReference type="Gene3D" id="2.30.30.100">
    <property type="match status" value="1"/>
</dbReference>
<evidence type="ECO:0000259" key="7">
    <source>
        <dbReference type="PROSITE" id="PS51733"/>
    </source>
</evidence>
<dbReference type="Pfam" id="PF02237">
    <property type="entry name" value="BPL_C"/>
    <property type="match status" value="1"/>
</dbReference>
<dbReference type="GO" id="GO:0005524">
    <property type="term" value="F:ATP binding"/>
    <property type="evidence" value="ECO:0007669"/>
    <property type="project" value="UniProtKB-KW"/>
</dbReference>
<dbReference type="EC" id="6.3.4.15" evidence="5"/>
<name>A0A1M6TL73_9AQUI</name>
<evidence type="ECO:0000256" key="3">
    <source>
        <dbReference type="ARBA" id="ARBA00022840"/>
    </source>
</evidence>
<comment type="catalytic activity">
    <reaction evidence="6">
        <text>biotin + L-lysyl-[protein] + ATP = N(6)-biotinyl-L-lysyl-[protein] + AMP + diphosphate + H(+)</text>
        <dbReference type="Rhea" id="RHEA:11756"/>
        <dbReference type="Rhea" id="RHEA-COMP:9752"/>
        <dbReference type="Rhea" id="RHEA-COMP:10505"/>
        <dbReference type="ChEBI" id="CHEBI:15378"/>
        <dbReference type="ChEBI" id="CHEBI:29969"/>
        <dbReference type="ChEBI" id="CHEBI:30616"/>
        <dbReference type="ChEBI" id="CHEBI:33019"/>
        <dbReference type="ChEBI" id="CHEBI:57586"/>
        <dbReference type="ChEBI" id="CHEBI:83144"/>
        <dbReference type="ChEBI" id="CHEBI:456215"/>
        <dbReference type="EC" id="6.3.4.15"/>
    </reaction>
</comment>
<keyword evidence="4" id="KW-0092">Biotin</keyword>
<evidence type="ECO:0000256" key="1">
    <source>
        <dbReference type="ARBA" id="ARBA00022598"/>
    </source>
</evidence>
<keyword evidence="1 8" id="KW-0436">Ligase</keyword>
<proteinExistence type="predicted"/>
<gene>
    <name evidence="8" type="ORF">SAMN05444391_1509</name>
</gene>
<feature type="domain" description="BPL/LPL catalytic" evidence="7">
    <location>
        <begin position="1"/>
        <end position="165"/>
    </location>
</feature>
<dbReference type="Gene3D" id="3.30.930.10">
    <property type="entry name" value="Bira Bifunctional Protein, Domain 2"/>
    <property type="match status" value="1"/>
</dbReference>
<dbReference type="Pfam" id="PF03099">
    <property type="entry name" value="BPL_LplA_LipB"/>
    <property type="match status" value="1"/>
</dbReference>
<dbReference type="InterPro" id="IPR045864">
    <property type="entry name" value="aa-tRNA-synth_II/BPL/LPL"/>
</dbReference>
<keyword evidence="2" id="KW-0547">Nucleotide-binding</keyword>
<dbReference type="OrthoDB" id="9807064at2"/>
<dbReference type="SUPFAM" id="SSF55681">
    <property type="entry name" value="Class II aaRS and biotin synthetases"/>
    <property type="match status" value="1"/>
</dbReference>
<sequence>MGFDYLVWLEEVDSTQDVLKSFEFPFGTVVVAKRQRKGRGRQGREWHSQEGGLYFSFLLNSEEFKEVPPLPLVIGLAVCNYLIELGFYPSIKWVNDVYLKGKKVCGVLVEKQKEKLICGVGFNVNQETLPPEAISLYMVDGVKRDLRKTLSSLLDHIDKSLEEFKSSGFSPFKDRIEERLMFLGQEVILMTEPPTVGILKGLSEDGSLILQTSKGDVKVISGDITLRPYV</sequence>